<evidence type="ECO:0000313" key="8">
    <source>
        <dbReference type="EMBL" id="KAH8102515.1"/>
    </source>
</evidence>
<dbReference type="PANTHER" id="PTHR23502:SF173">
    <property type="entry name" value="MFS-MULTIDRUG-RESISTANCE TRANSPORTER-RELATED"/>
    <property type="match status" value="1"/>
</dbReference>
<keyword evidence="3 6" id="KW-1133">Transmembrane helix</keyword>
<feature type="transmembrane region" description="Helical" evidence="6">
    <location>
        <begin position="76"/>
        <end position="95"/>
    </location>
</feature>
<dbReference type="Pfam" id="PF07690">
    <property type="entry name" value="MFS_1"/>
    <property type="match status" value="1"/>
</dbReference>
<feature type="transmembrane region" description="Helical" evidence="6">
    <location>
        <begin position="348"/>
        <end position="367"/>
    </location>
</feature>
<sequence length="549" mass="60681">MNGHNLNLVMVDDHGSLGCESSTVSKSAASHMSSSRRLPNHPGQQGETEEKLDPFEVQFDPDDPENPHNWSRRKRWYLTGLSGLLVLNATFASSVPSEIVGPLEHEFGFSIEVGALLISLFVAGYCVGPLLWGPLSEQYGRRIIGIISFTIYTGSQVGCALSPNSASLLIFRFLGGTFAASPMTNSGAIISDIWDADTRGTAMALFTLAPFAGPSLGPTVGGFMVTAGVSWRWVFWLLAMFAGACGILLTLTQPETYSPVILVRKAKRLRKETGDDRWWAPLERQQVGLRQHLEHILGRPFEMLFMEPMLVAINLYMSFVYGCMYLLFEAYPIVFSVGHGLNPGKSGLMFMPIFVGGTAACLVYMLYWNPIYKRLVKQYAPDPVPPEFRLDICAWAAPGFALSFFWFGWTSFPSISIWAPMMSGLVIGFTIIWIFLGLLNYTIDAYLFAAASALAANTVLRSIFGAGFPLFANQMFDKLNPRWASTLLGCIALLMMPLPLVLKRYGPFLQRKSRFTPKRTVNGTRSEEGSQGVMDGEVEVKRDSQGTRV</sequence>
<feature type="compositionally biased region" description="Low complexity" evidence="5">
    <location>
        <begin position="21"/>
        <end position="35"/>
    </location>
</feature>
<dbReference type="GO" id="GO:0022857">
    <property type="term" value="F:transmembrane transporter activity"/>
    <property type="evidence" value="ECO:0007669"/>
    <property type="project" value="InterPro"/>
</dbReference>
<feature type="region of interest" description="Disordered" evidence="5">
    <location>
        <begin position="519"/>
        <end position="549"/>
    </location>
</feature>
<feature type="transmembrane region" description="Helical" evidence="6">
    <location>
        <begin position="143"/>
        <end position="163"/>
    </location>
</feature>
<feature type="region of interest" description="Disordered" evidence="5">
    <location>
        <begin position="20"/>
        <end position="49"/>
    </location>
</feature>
<feature type="transmembrane region" description="Helical" evidence="6">
    <location>
        <begin position="309"/>
        <end position="328"/>
    </location>
</feature>
<feature type="transmembrane region" description="Helical" evidence="6">
    <location>
        <begin position="233"/>
        <end position="251"/>
    </location>
</feature>
<dbReference type="PROSITE" id="PS50850">
    <property type="entry name" value="MFS"/>
    <property type="match status" value="1"/>
</dbReference>
<dbReference type="InterPro" id="IPR036259">
    <property type="entry name" value="MFS_trans_sf"/>
</dbReference>
<protein>
    <submittedName>
        <fullName evidence="8">MFS general substrate transporter</fullName>
    </submittedName>
</protein>
<reference evidence="8" key="1">
    <citation type="journal article" date="2021" name="New Phytol.">
        <title>Evolutionary innovations through gain and loss of genes in the ectomycorrhizal Boletales.</title>
        <authorList>
            <person name="Wu G."/>
            <person name="Miyauchi S."/>
            <person name="Morin E."/>
            <person name="Kuo A."/>
            <person name="Drula E."/>
            <person name="Varga T."/>
            <person name="Kohler A."/>
            <person name="Feng B."/>
            <person name="Cao Y."/>
            <person name="Lipzen A."/>
            <person name="Daum C."/>
            <person name="Hundley H."/>
            <person name="Pangilinan J."/>
            <person name="Johnson J."/>
            <person name="Barry K."/>
            <person name="LaButti K."/>
            <person name="Ng V."/>
            <person name="Ahrendt S."/>
            <person name="Min B."/>
            <person name="Choi I.G."/>
            <person name="Park H."/>
            <person name="Plett J.M."/>
            <person name="Magnuson J."/>
            <person name="Spatafora J.W."/>
            <person name="Nagy L.G."/>
            <person name="Henrissat B."/>
            <person name="Grigoriev I.V."/>
            <person name="Yang Z.L."/>
            <person name="Xu J."/>
            <person name="Martin F.M."/>
        </authorList>
    </citation>
    <scope>NUCLEOTIDE SEQUENCE</scope>
    <source>
        <strain evidence="8">KKN 215</strain>
    </source>
</reference>
<dbReference type="FunFam" id="1.20.1250.20:FF:000011">
    <property type="entry name" value="MFS multidrug transporter, putative"/>
    <property type="match status" value="1"/>
</dbReference>
<dbReference type="AlphaFoldDB" id="A0A8K0UT11"/>
<evidence type="ECO:0000256" key="1">
    <source>
        <dbReference type="ARBA" id="ARBA00004141"/>
    </source>
</evidence>
<feature type="compositionally biased region" description="Basic and acidic residues" evidence="5">
    <location>
        <begin position="538"/>
        <end position="549"/>
    </location>
</feature>
<dbReference type="InterPro" id="IPR020846">
    <property type="entry name" value="MFS_dom"/>
</dbReference>
<dbReference type="InterPro" id="IPR011701">
    <property type="entry name" value="MFS"/>
</dbReference>
<keyword evidence="4 6" id="KW-0472">Membrane</keyword>
<evidence type="ECO:0000313" key="9">
    <source>
        <dbReference type="Proteomes" id="UP000813824"/>
    </source>
</evidence>
<feature type="transmembrane region" description="Helical" evidence="6">
    <location>
        <begin position="388"/>
        <end position="409"/>
    </location>
</feature>
<feature type="transmembrane region" description="Helical" evidence="6">
    <location>
        <begin position="415"/>
        <end position="439"/>
    </location>
</feature>
<evidence type="ECO:0000256" key="5">
    <source>
        <dbReference type="SAM" id="MobiDB-lite"/>
    </source>
</evidence>
<name>A0A8K0UT11_9AGAR</name>
<gene>
    <name evidence="8" type="ORF">BXZ70DRAFT_786880</name>
</gene>
<comment type="subcellular location">
    <subcellularLocation>
        <location evidence="1">Membrane</location>
        <topology evidence="1">Multi-pass membrane protein</topology>
    </subcellularLocation>
</comment>
<dbReference type="PANTHER" id="PTHR23502">
    <property type="entry name" value="MAJOR FACILITATOR SUPERFAMILY"/>
    <property type="match status" value="1"/>
</dbReference>
<proteinExistence type="predicted"/>
<accession>A0A8K0UT11</accession>
<comment type="caution">
    <text evidence="8">The sequence shown here is derived from an EMBL/GenBank/DDBJ whole genome shotgun (WGS) entry which is preliminary data.</text>
</comment>
<keyword evidence="9" id="KW-1185">Reference proteome</keyword>
<feature type="transmembrane region" description="Helical" evidence="6">
    <location>
        <begin position="107"/>
        <end position="131"/>
    </location>
</feature>
<feature type="transmembrane region" description="Helical" evidence="6">
    <location>
        <begin position="169"/>
        <end position="190"/>
    </location>
</feature>
<dbReference type="OrthoDB" id="9986881at2759"/>
<evidence type="ECO:0000256" key="4">
    <source>
        <dbReference type="ARBA" id="ARBA00023136"/>
    </source>
</evidence>
<dbReference type="CDD" id="cd17323">
    <property type="entry name" value="MFS_Tpo1_MDR_like"/>
    <property type="match status" value="1"/>
</dbReference>
<keyword evidence="2 6" id="KW-0812">Transmembrane</keyword>
<evidence type="ECO:0000256" key="3">
    <source>
        <dbReference type="ARBA" id="ARBA00022989"/>
    </source>
</evidence>
<evidence type="ECO:0000256" key="6">
    <source>
        <dbReference type="SAM" id="Phobius"/>
    </source>
</evidence>
<evidence type="ECO:0000256" key="2">
    <source>
        <dbReference type="ARBA" id="ARBA00022692"/>
    </source>
</evidence>
<dbReference type="Proteomes" id="UP000813824">
    <property type="component" value="Unassembled WGS sequence"/>
</dbReference>
<feature type="transmembrane region" description="Helical" evidence="6">
    <location>
        <begin position="483"/>
        <end position="502"/>
    </location>
</feature>
<organism evidence="8 9">
    <name type="scientific">Cristinia sonorae</name>
    <dbReference type="NCBI Taxonomy" id="1940300"/>
    <lineage>
        <taxon>Eukaryota</taxon>
        <taxon>Fungi</taxon>
        <taxon>Dikarya</taxon>
        <taxon>Basidiomycota</taxon>
        <taxon>Agaricomycotina</taxon>
        <taxon>Agaricomycetes</taxon>
        <taxon>Agaricomycetidae</taxon>
        <taxon>Agaricales</taxon>
        <taxon>Pleurotineae</taxon>
        <taxon>Stephanosporaceae</taxon>
        <taxon>Cristinia</taxon>
    </lineage>
</organism>
<dbReference type="Gene3D" id="1.20.1250.20">
    <property type="entry name" value="MFS general substrate transporter like domains"/>
    <property type="match status" value="1"/>
</dbReference>
<dbReference type="EMBL" id="JAEVFJ010000009">
    <property type="protein sequence ID" value="KAH8102515.1"/>
    <property type="molecule type" value="Genomic_DNA"/>
</dbReference>
<dbReference type="SUPFAM" id="SSF103473">
    <property type="entry name" value="MFS general substrate transporter"/>
    <property type="match status" value="1"/>
</dbReference>
<feature type="domain" description="Major facilitator superfamily (MFS) profile" evidence="7">
    <location>
        <begin position="78"/>
        <end position="514"/>
    </location>
</feature>
<dbReference type="GO" id="GO:0005886">
    <property type="term" value="C:plasma membrane"/>
    <property type="evidence" value="ECO:0007669"/>
    <property type="project" value="TreeGrafter"/>
</dbReference>
<evidence type="ECO:0000259" key="7">
    <source>
        <dbReference type="PROSITE" id="PS50850"/>
    </source>
</evidence>
<feature type="transmembrane region" description="Helical" evidence="6">
    <location>
        <begin position="446"/>
        <end position="471"/>
    </location>
</feature>
<feature type="transmembrane region" description="Helical" evidence="6">
    <location>
        <begin position="202"/>
        <end position="227"/>
    </location>
</feature>